<name>A0ACA9NY76_9GLOM</name>
<feature type="non-terminal residue" evidence="1">
    <location>
        <position position="1"/>
    </location>
</feature>
<gene>
    <name evidence="1" type="ORF">SPELUC_LOCUS10228</name>
</gene>
<comment type="caution">
    <text evidence="1">The sequence shown here is derived from an EMBL/GenBank/DDBJ whole genome shotgun (WGS) entry which is preliminary data.</text>
</comment>
<dbReference type="Proteomes" id="UP000789366">
    <property type="component" value="Unassembled WGS sequence"/>
</dbReference>
<dbReference type="EMBL" id="CAJVPW010018580">
    <property type="protein sequence ID" value="CAG8682410.1"/>
    <property type="molecule type" value="Genomic_DNA"/>
</dbReference>
<protein>
    <submittedName>
        <fullName evidence="1">14840_t:CDS:1</fullName>
    </submittedName>
</protein>
<organism evidence="1 2">
    <name type="scientific">Cetraspora pellucida</name>
    <dbReference type="NCBI Taxonomy" id="1433469"/>
    <lineage>
        <taxon>Eukaryota</taxon>
        <taxon>Fungi</taxon>
        <taxon>Fungi incertae sedis</taxon>
        <taxon>Mucoromycota</taxon>
        <taxon>Glomeromycotina</taxon>
        <taxon>Glomeromycetes</taxon>
        <taxon>Diversisporales</taxon>
        <taxon>Gigasporaceae</taxon>
        <taxon>Cetraspora</taxon>
    </lineage>
</organism>
<keyword evidence="2" id="KW-1185">Reference proteome</keyword>
<evidence type="ECO:0000313" key="2">
    <source>
        <dbReference type="Proteomes" id="UP000789366"/>
    </source>
</evidence>
<evidence type="ECO:0000313" key="1">
    <source>
        <dbReference type="EMBL" id="CAG8682410.1"/>
    </source>
</evidence>
<reference evidence="1" key="1">
    <citation type="submission" date="2021-06" db="EMBL/GenBank/DDBJ databases">
        <authorList>
            <person name="Kallberg Y."/>
            <person name="Tangrot J."/>
            <person name="Rosling A."/>
        </authorList>
    </citation>
    <scope>NUCLEOTIDE SEQUENCE</scope>
    <source>
        <strain evidence="1">28 12/20/2015</strain>
    </source>
</reference>
<proteinExistence type="predicted"/>
<sequence length="42" mass="4903">FWEFGVAQMAHRENMNSGQTSVYSLKVDDEFSEKASKCFIRE</sequence>
<accession>A0ACA9NY76</accession>
<feature type="non-terminal residue" evidence="1">
    <location>
        <position position="42"/>
    </location>
</feature>